<dbReference type="AlphaFoldDB" id="A0A2H1J3M9"/>
<gene>
    <name evidence="2" type="ORF">BLIN9172_01733</name>
</gene>
<proteinExistence type="predicted"/>
<evidence type="ECO:0000256" key="1">
    <source>
        <dbReference type="SAM" id="MobiDB-lite"/>
    </source>
</evidence>
<protein>
    <recommendedName>
        <fullName evidence="4">HNH endonuclease</fullName>
    </recommendedName>
</protein>
<name>A0A2H1J3M9_BRELN</name>
<evidence type="ECO:0000313" key="2">
    <source>
        <dbReference type="EMBL" id="SMX82117.1"/>
    </source>
</evidence>
<sequence>MTLQPCIECGELSEANRCNTHKLKHRGGKKAHATTRGYDHAWRKLSEQARAMQPFCEDCGAKTDLQADHSPEAWERHEKGLAVRLEDISVVCGDCNRRRGAARGGGMTRTQVTPDPRPVRHSLDMHREVM</sequence>
<dbReference type="EMBL" id="FXYY01000008">
    <property type="protein sequence ID" value="SMX82117.1"/>
    <property type="molecule type" value="Genomic_DNA"/>
</dbReference>
<accession>A0A2H1J3M9</accession>
<dbReference type="Proteomes" id="UP000234641">
    <property type="component" value="Unassembled WGS sequence"/>
</dbReference>
<reference evidence="2 3" key="1">
    <citation type="submission" date="2017-03" db="EMBL/GenBank/DDBJ databases">
        <authorList>
            <person name="Afonso C.L."/>
            <person name="Miller P.J."/>
            <person name="Scott M.A."/>
            <person name="Spackman E."/>
            <person name="Goraichik I."/>
            <person name="Dimitrov K.M."/>
            <person name="Suarez D.L."/>
            <person name="Swayne D.E."/>
        </authorList>
    </citation>
    <scope>NUCLEOTIDE SEQUENCE [LARGE SCALE GENOMIC DNA]</scope>
    <source>
        <strain evidence="2 3">ATCC 9172</strain>
    </source>
</reference>
<organism evidence="2 3">
    <name type="scientific">Brevibacterium linens ATCC 9172</name>
    <dbReference type="NCBI Taxonomy" id="1255617"/>
    <lineage>
        <taxon>Bacteria</taxon>
        <taxon>Bacillati</taxon>
        <taxon>Actinomycetota</taxon>
        <taxon>Actinomycetes</taxon>
        <taxon>Micrococcales</taxon>
        <taxon>Brevibacteriaceae</taxon>
        <taxon>Brevibacterium</taxon>
    </lineage>
</organism>
<feature type="region of interest" description="Disordered" evidence="1">
    <location>
        <begin position="102"/>
        <end position="130"/>
    </location>
</feature>
<evidence type="ECO:0000313" key="3">
    <source>
        <dbReference type="Proteomes" id="UP000234641"/>
    </source>
</evidence>
<evidence type="ECO:0008006" key="4">
    <source>
        <dbReference type="Google" id="ProtNLM"/>
    </source>
</evidence>
<feature type="compositionally biased region" description="Basic and acidic residues" evidence="1">
    <location>
        <begin position="117"/>
        <end position="130"/>
    </location>
</feature>